<reference evidence="2" key="1">
    <citation type="submission" date="2020-03" db="EMBL/GenBank/DDBJ databases">
        <authorList>
            <person name="Guo F."/>
        </authorList>
    </citation>
    <scope>NUCLEOTIDE SEQUENCE</scope>
    <source>
        <strain evidence="2">JCM 30134</strain>
    </source>
</reference>
<keyword evidence="3" id="KW-1185">Reference proteome</keyword>
<dbReference type="InterPro" id="IPR009799">
    <property type="entry name" value="EthD_dom"/>
</dbReference>
<accession>A0A9E5MLD8</accession>
<protein>
    <submittedName>
        <fullName evidence="2">EthD domain-containing protein</fullName>
    </submittedName>
</protein>
<evidence type="ECO:0000313" key="2">
    <source>
        <dbReference type="EMBL" id="NHO66862.1"/>
    </source>
</evidence>
<dbReference type="Gene3D" id="3.30.70.100">
    <property type="match status" value="1"/>
</dbReference>
<dbReference type="SUPFAM" id="SSF54909">
    <property type="entry name" value="Dimeric alpha+beta barrel"/>
    <property type="match status" value="1"/>
</dbReference>
<feature type="domain" description="EthD" evidence="1">
    <location>
        <begin position="12"/>
        <end position="104"/>
    </location>
</feature>
<dbReference type="GO" id="GO:0016491">
    <property type="term" value="F:oxidoreductase activity"/>
    <property type="evidence" value="ECO:0007669"/>
    <property type="project" value="InterPro"/>
</dbReference>
<name>A0A9E5MLD8_9GAMM</name>
<dbReference type="AlphaFoldDB" id="A0A9E5MLD8"/>
<dbReference type="RefSeq" id="WP_167188469.1">
    <property type="nucleotide sequence ID" value="NZ_JAAONZ010000012.1"/>
</dbReference>
<dbReference type="Proteomes" id="UP000787472">
    <property type="component" value="Unassembled WGS sequence"/>
</dbReference>
<dbReference type="Pfam" id="PF07110">
    <property type="entry name" value="EthD"/>
    <property type="match status" value="1"/>
</dbReference>
<sequence length="125" mass="14763">MFKMLTFLKKRDDLTMEEFKHYYESVHAQIGKQVLQPEVRRYFRRYLTPFDDALASRANGLDYDVVTEIWFDGKADFEVVMARLSQPDIQRLIVEDEEQLFDRSRNQVMLVDEVETEFAGASANV</sequence>
<dbReference type="EMBL" id="JAAONZ010000012">
    <property type="protein sequence ID" value="NHO66862.1"/>
    <property type="molecule type" value="Genomic_DNA"/>
</dbReference>
<evidence type="ECO:0000259" key="1">
    <source>
        <dbReference type="Pfam" id="PF07110"/>
    </source>
</evidence>
<evidence type="ECO:0000313" key="3">
    <source>
        <dbReference type="Proteomes" id="UP000787472"/>
    </source>
</evidence>
<proteinExistence type="predicted"/>
<organism evidence="2 3">
    <name type="scientific">Pseudomaricurvus hydrocarbonicus</name>
    <dbReference type="NCBI Taxonomy" id="1470433"/>
    <lineage>
        <taxon>Bacteria</taxon>
        <taxon>Pseudomonadati</taxon>
        <taxon>Pseudomonadota</taxon>
        <taxon>Gammaproteobacteria</taxon>
        <taxon>Cellvibrionales</taxon>
        <taxon>Cellvibrionaceae</taxon>
        <taxon>Pseudomaricurvus</taxon>
    </lineage>
</organism>
<gene>
    <name evidence="2" type="ORF">G8770_15025</name>
</gene>
<dbReference type="InterPro" id="IPR011008">
    <property type="entry name" value="Dimeric_a/b-barrel"/>
</dbReference>
<comment type="caution">
    <text evidence="2">The sequence shown here is derived from an EMBL/GenBank/DDBJ whole genome shotgun (WGS) entry which is preliminary data.</text>
</comment>